<dbReference type="InterPro" id="IPR003356">
    <property type="entry name" value="DNA_methylase_A-5"/>
</dbReference>
<dbReference type="SUPFAM" id="SSF53335">
    <property type="entry name" value="S-adenosyl-L-methionine-dependent methyltransferases"/>
    <property type="match status" value="1"/>
</dbReference>
<dbReference type="GO" id="GO:0008170">
    <property type="term" value="F:N-methyltransferase activity"/>
    <property type="evidence" value="ECO:0007669"/>
    <property type="project" value="InterPro"/>
</dbReference>
<dbReference type="GO" id="GO:0032259">
    <property type="term" value="P:methylation"/>
    <property type="evidence" value="ECO:0007669"/>
    <property type="project" value="UniProtKB-KW"/>
</dbReference>
<evidence type="ECO:0000256" key="2">
    <source>
        <dbReference type="ARBA" id="ARBA00022603"/>
    </source>
</evidence>
<feature type="region of interest" description="Disordered" evidence="7">
    <location>
        <begin position="1"/>
        <end position="48"/>
    </location>
</feature>
<dbReference type="RefSeq" id="WP_003500573.1">
    <property type="nucleotide sequence ID" value="NZ_GL834310.1"/>
</dbReference>
<accession>E7GMX7</accession>
<feature type="domain" description="DNA methylase adenine-specific" evidence="8">
    <location>
        <begin position="153"/>
        <end position="289"/>
    </location>
</feature>
<dbReference type="InterPro" id="IPR029063">
    <property type="entry name" value="SAM-dependent_MTases_sf"/>
</dbReference>
<organism evidence="9 10">
    <name type="scientific">Clostridium symbiosum (strain WAL-14163)</name>
    <dbReference type="NCBI Taxonomy" id="742740"/>
    <lineage>
        <taxon>Bacteria</taxon>
        <taxon>Bacillati</taxon>
        <taxon>Bacillota</taxon>
        <taxon>Clostridia</taxon>
        <taxon>Lachnospirales</taxon>
        <taxon>Lachnospiraceae</taxon>
        <taxon>Otoolea</taxon>
    </lineage>
</organism>
<evidence type="ECO:0000256" key="4">
    <source>
        <dbReference type="ARBA" id="ARBA00022691"/>
    </source>
</evidence>
<dbReference type="GO" id="GO:0009307">
    <property type="term" value="P:DNA restriction-modification system"/>
    <property type="evidence" value="ECO:0007669"/>
    <property type="project" value="UniProtKB-KW"/>
</dbReference>
<dbReference type="Gene3D" id="3.40.50.150">
    <property type="entry name" value="Vaccinia Virus protein VP39"/>
    <property type="match status" value="1"/>
</dbReference>
<proteinExistence type="predicted"/>
<comment type="caution">
    <text evidence="9">The sequence shown here is derived from an EMBL/GenBank/DDBJ whole genome shotgun (WGS) entry which is preliminary data.</text>
</comment>
<dbReference type="GO" id="GO:0003677">
    <property type="term" value="F:DNA binding"/>
    <property type="evidence" value="ECO:0007669"/>
    <property type="project" value="InterPro"/>
</dbReference>
<keyword evidence="3 9" id="KW-0808">Transferase</keyword>
<dbReference type="Proteomes" id="UP000002970">
    <property type="component" value="Unassembled WGS sequence"/>
</dbReference>
<sequence>MFWNKKKSKSKPQIKTPTPKPIKTKEPPPKWEPPFGETKKKEVKSPEPVMKAESKIDWEDKFLKSFQQLTYRHRAWDVWRDYILLHACSISNVLDKENYDQREKRYLKIIHQYSKEEQAIFPELAAYTTMALDQNQEQDFLGKMFMRLNLGNRSTGQFFTPYHVCELMAEVVATYALEKIEKYGYISINDPCCGAGATLIAGVHVIRKQLEHCDTPRNYQNHILVVAQDVDEIVGLMCYIQISLLGLAGFIKIGNSITDPMSTDDSSENYWYTPMYFSDVWSTRRMINQMNKIFGKGDDE</sequence>
<evidence type="ECO:0000256" key="3">
    <source>
        <dbReference type="ARBA" id="ARBA00022679"/>
    </source>
</evidence>
<dbReference type="AlphaFoldDB" id="E7GMX7"/>
<dbReference type="Pfam" id="PF02384">
    <property type="entry name" value="N6_Mtase"/>
    <property type="match status" value="1"/>
</dbReference>
<dbReference type="PANTHER" id="PTHR42933:SF3">
    <property type="entry name" value="TYPE I RESTRICTION ENZYME MJAVIII METHYLASE SUBUNIT"/>
    <property type="match status" value="1"/>
</dbReference>
<name>E7GMX7_CLOS6</name>
<evidence type="ECO:0000256" key="5">
    <source>
        <dbReference type="ARBA" id="ARBA00022747"/>
    </source>
</evidence>
<reference evidence="9 10" key="1">
    <citation type="submission" date="2010-12" db="EMBL/GenBank/DDBJ databases">
        <title>The Genome Sequence of Clostridium symbiosum strain WAL-14163.</title>
        <authorList>
            <person name="Earl A."/>
            <person name="Ward D."/>
            <person name="Feldgarden M."/>
            <person name="Gevers D."/>
            <person name="Finegold S.M."/>
            <person name="Summanen P.H."/>
            <person name="Molitoris D.R."/>
            <person name="Vaisanen M.L."/>
            <person name="Daigneault M."/>
            <person name="Young S.K."/>
            <person name="Zeng Q."/>
            <person name="Gargeya S."/>
            <person name="Fitzgerald M."/>
            <person name="Haas B."/>
            <person name="Abouelleil A."/>
            <person name="Alvarado L."/>
            <person name="Arachchi H.M."/>
            <person name="Berlin A."/>
            <person name="Brown A."/>
            <person name="Chapman S.B."/>
            <person name="Chen Z."/>
            <person name="Dunbar C."/>
            <person name="Freedman E."/>
            <person name="Gearin G."/>
            <person name="Gellesch M."/>
            <person name="Goldberg J."/>
            <person name="Griggs A."/>
            <person name="Gujja S."/>
            <person name="Heilman E."/>
            <person name="Heiman D."/>
            <person name="Howarth C."/>
            <person name="Larson L."/>
            <person name="Lui A."/>
            <person name="MacDonald P.J.P."/>
            <person name="Mehta T."/>
            <person name="Montmayeur A."/>
            <person name="Murphy C."/>
            <person name="Neiman D."/>
            <person name="Pearson M."/>
            <person name="Priest M."/>
            <person name="Roberts A."/>
            <person name="Saif S."/>
            <person name="Shea T."/>
            <person name="Shenoy N."/>
            <person name="Sisk P."/>
            <person name="Stolte C."/>
            <person name="Sykes S."/>
            <person name="White J."/>
            <person name="Yandava C."/>
            <person name="Nusbaum C."/>
            <person name="Birren B."/>
        </authorList>
    </citation>
    <scope>NUCLEOTIDE SEQUENCE [LARGE SCALE GENOMIC DNA]</scope>
    <source>
        <strain evidence="9 10">WAL-14163</strain>
    </source>
</reference>
<evidence type="ECO:0000256" key="1">
    <source>
        <dbReference type="ARBA" id="ARBA00011900"/>
    </source>
</evidence>
<evidence type="ECO:0000313" key="10">
    <source>
        <dbReference type="Proteomes" id="UP000002970"/>
    </source>
</evidence>
<dbReference type="HOGENOM" id="CLU_072010_0_0_9"/>
<dbReference type="eggNOG" id="COG0286">
    <property type="taxonomic scope" value="Bacteria"/>
</dbReference>
<keyword evidence="10" id="KW-1185">Reference proteome</keyword>
<dbReference type="EMBL" id="ADLQ01000051">
    <property type="protein sequence ID" value="EGA93865.1"/>
    <property type="molecule type" value="Genomic_DNA"/>
</dbReference>
<dbReference type="PANTHER" id="PTHR42933">
    <property type="entry name" value="SLR6095 PROTEIN"/>
    <property type="match status" value="1"/>
</dbReference>
<protein>
    <recommendedName>
        <fullName evidence="1">site-specific DNA-methyltransferase (adenine-specific)</fullName>
        <ecNumber evidence="1">2.1.1.72</ecNumber>
    </recommendedName>
</protein>
<dbReference type="InterPro" id="IPR051537">
    <property type="entry name" value="DNA_Adenine_Mtase"/>
</dbReference>
<evidence type="ECO:0000256" key="7">
    <source>
        <dbReference type="SAM" id="MobiDB-lite"/>
    </source>
</evidence>
<dbReference type="GO" id="GO:0009007">
    <property type="term" value="F:site-specific DNA-methyltransferase (adenine-specific) activity"/>
    <property type="evidence" value="ECO:0007669"/>
    <property type="project" value="UniProtKB-EC"/>
</dbReference>
<feature type="compositionally biased region" description="Basic and acidic residues" evidence="7">
    <location>
        <begin position="37"/>
        <end position="48"/>
    </location>
</feature>
<keyword evidence="2 9" id="KW-0489">Methyltransferase</keyword>
<evidence type="ECO:0000256" key="6">
    <source>
        <dbReference type="ARBA" id="ARBA00047942"/>
    </source>
</evidence>
<feature type="compositionally biased region" description="Basic residues" evidence="7">
    <location>
        <begin position="1"/>
        <end position="12"/>
    </location>
</feature>
<comment type="catalytic activity">
    <reaction evidence="6">
        <text>a 2'-deoxyadenosine in DNA + S-adenosyl-L-methionine = an N(6)-methyl-2'-deoxyadenosine in DNA + S-adenosyl-L-homocysteine + H(+)</text>
        <dbReference type="Rhea" id="RHEA:15197"/>
        <dbReference type="Rhea" id="RHEA-COMP:12418"/>
        <dbReference type="Rhea" id="RHEA-COMP:12419"/>
        <dbReference type="ChEBI" id="CHEBI:15378"/>
        <dbReference type="ChEBI" id="CHEBI:57856"/>
        <dbReference type="ChEBI" id="CHEBI:59789"/>
        <dbReference type="ChEBI" id="CHEBI:90615"/>
        <dbReference type="ChEBI" id="CHEBI:90616"/>
        <dbReference type="EC" id="2.1.1.72"/>
    </reaction>
</comment>
<dbReference type="EC" id="2.1.1.72" evidence="1"/>
<keyword evidence="5" id="KW-0680">Restriction system</keyword>
<dbReference type="PRINTS" id="PR00507">
    <property type="entry name" value="N12N6MTFRASE"/>
</dbReference>
<gene>
    <name evidence="9" type="ORF">HMPREF9474_02301</name>
</gene>
<evidence type="ECO:0000259" key="8">
    <source>
        <dbReference type="Pfam" id="PF02384"/>
    </source>
</evidence>
<evidence type="ECO:0000313" key="9">
    <source>
        <dbReference type="EMBL" id="EGA93865.1"/>
    </source>
</evidence>
<keyword evidence="4" id="KW-0949">S-adenosyl-L-methionine</keyword>
<dbReference type="STRING" id="1512.GCA_900049235_02489"/>